<reference evidence="2 3" key="1">
    <citation type="submission" date="2024-01" db="EMBL/GenBank/DDBJ databases">
        <title>Comparative genomics of Cryptococcus and Kwoniella reveals pathogenesis evolution and contrasting modes of karyotype evolution via chromosome fusion or intercentromeric recombination.</title>
        <authorList>
            <person name="Coelho M.A."/>
            <person name="David-Palma M."/>
            <person name="Shea T."/>
            <person name="Bowers K."/>
            <person name="McGinley-Smith S."/>
            <person name="Mohammad A.W."/>
            <person name="Gnirke A."/>
            <person name="Yurkov A.M."/>
            <person name="Nowrousian M."/>
            <person name="Sun S."/>
            <person name="Cuomo C.A."/>
            <person name="Heitman J."/>
        </authorList>
    </citation>
    <scope>NUCLEOTIDE SEQUENCE [LARGE SCALE GENOMIC DNA]</scope>
    <source>
        <strain evidence="2">CBS 11374</strain>
    </source>
</reference>
<organism evidence="2 3">
    <name type="scientific">Kwoniella shivajii</name>
    <dbReference type="NCBI Taxonomy" id="564305"/>
    <lineage>
        <taxon>Eukaryota</taxon>
        <taxon>Fungi</taxon>
        <taxon>Dikarya</taxon>
        <taxon>Basidiomycota</taxon>
        <taxon>Agaricomycotina</taxon>
        <taxon>Tremellomycetes</taxon>
        <taxon>Tremellales</taxon>
        <taxon>Cryptococcaceae</taxon>
        <taxon>Kwoniella</taxon>
    </lineage>
</organism>
<dbReference type="Proteomes" id="UP001329825">
    <property type="component" value="Chromosome 9"/>
</dbReference>
<sequence>MSPTSVQSPRPVRPILKPLTSLSQVPELHLNHDLHHKSLRSYSVSSSTSSSSTSSTYSRSAEDMVDRLANQDTHSTIDLWSGGNIRLNGRDLTATARDAEDLLHAIKHDERFEFIKLTFFDEDGEDWKISFKRSHITHSSSVISDSE</sequence>
<dbReference type="EMBL" id="CP141889">
    <property type="protein sequence ID" value="WRT69840.1"/>
    <property type="molecule type" value="Genomic_DNA"/>
</dbReference>
<evidence type="ECO:0000313" key="2">
    <source>
        <dbReference type="EMBL" id="WRT69840.1"/>
    </source>
</evidence>
<evidence type="ECO:0000256" key="1">
    <source>
        <dbReference type="SAM" id="MobiDB-lite"/>
    </source>
</evidence>
<proteinExistence type="predicted"/>
<protein>
    <submittedName>
        <fullName evidence="2">Uncharacterized protein</fullName>
    </submittedName>
</protein>
<keyword evidence="3" id="KW-1185">Reference proteome</keyword>
<evidence type="ECO:0000313" key="3">
    <source>
        <dbReference type="Proteomes" id="UP001329825"/>
    </source>
</evidence>
<dbReference type="GeneID" id="87958961"/>
<accession>A0ABZ1D7E3</accession>
<feature type="region of interest" description="Disordered" evidence="1">
    <location>
        <begin position="41"/>
        <end position="61"/>
    </location>
</feature>
<feature type="compositionally biased region" description="Low complexity" evidence="1">
    <location>
        <begin position="41"/>
        <end position="59"/>
    </location>
</feature>
<gene>
    <name evidence="2" type="ORF">IL334_006831</name>
</gene>
<name>A0ABZ1D7E3_9TREE</name>
<dbReference type="RefSeq" id="XP_062794579.1">
    <property type="nucleotide sequence ID" value="XM_062938528.1"/>
</dbReference>